<protein>
    <submittedName>
        <fullName evidence="1">Uncharacterized protein</fullName>
    </submittedName>
</protein>
<dbReference type="Proteomes" id="UP000262699">
    <property type="component" value="Unassembled WGS sequence"/>
</dbReference>
<dbReference type="AlphaFoldDB" id="A0A3D0WAR2"/>
<accession>A0A3D0WAR2</accession>
<dbReference type="EMBL" id="DOYJ01000186">
    <property type="protein sequence ID" value="HCB75825.1"/>
    <property type="molecule type" value="Genomic_DNA"/>
</dbReference>
<name>A0A3D0WAR2_9SPHN</name>
<reference evidence="1 2" key="1">
    <citation type="journal article" date="2018" name="Nat. Biotechnol.">
        <title>A standardized bacterial taxonomy based on genome phylogeny substantially revises the tree of life.</title>
        <authorList>
            <person name="Parks D.H."/>
            <person name="Chuvochina M."/>
            <person name="Waite D.W."/>
            <person name="Rinke C."/>
            <person name="Skarshewski A."/>
            <person name="Chaumeil P.A."/>
            <person name="Hugenholtz P."/>
        </authorList>
    </citation>
    <scope>NUCLEOTIDE SEQUENCE [LARGE SCALE GENOMIC DNA]</scope>
    <source>
        <strain evidence="1">UBA9015</strain>
    </source>
</reference>
<organism evidence="1 2">
    <name type="scientific">Sphingomonas bacterium</name>
    <dbReference type="NCBI Taxonomy" id="1895847"/>
    <lineage>
        <taxon>Bacteria</taxon>
        <taxon>Pseudomonadati</taxon>
        <taxon>Pseudomonadota</taxon>
        <taxon>Alphaproteobacteria</taxon>
        <taxon>Sphingomonadales</taxon>
        <taxon>Sphingomonadaceae</taxon>
        <taxon>Sphingomonas</taxon>
    </lineage>
</organism>
<sequence length="128" mass="14127">MHSTHPVSDAMLDRLWREADNCSDFIDVMLHDPGGRYGVDARDILIELLGALIALTGSEDDAIAWLFNSRGYAEIVGDDAYLNLSEGDFWALVTLRDWLKVIEAHQAACPDLIQAVFRKKAVDAGLPA</sequence>
<gene>
    <name evidence="1" type="ORF">DEP91_06570</name>
</gene>
<proteinExistence type="predicted"/>
<comment type="caution">
    <text evidence="1">The sequence shown here is derived from an EMBL/GenBank/DDBJ whole genome shotgun (WGS) entry which is preliminary data.</text>
</comment>
<evidence type="ECO:0000313" key="2">
    <source>
        <dbReference type="Proteomes" id="UP000262699"/>
    </source>
</evidence>
<evidence type="ECO:0000313" key="1">
    <source>
        <dbReference type="EMBL" id="HCB75825.1"/>
    </source>
</evidence>